<name>A0A2K8PBP2_STRLA</name>
<dbReference type="InterPro" id="IPR046205">
    <property type="entry name" value="DUF6238"/>
</dbReference>
<dbReference type="Pfam" id="PF19751">
    <property type="entry name" value="DUF6238"/>
    <property type="match status" value="1"/>
</dbReference>
<dbReference type="KEGG" id="slx:SLAV_05750"/>
<gene>
    <name evidence="1" type="ORF">SLAV_05750</name>
</gene>
<evidence type="ECO:0000313" key="1">
    <source>
        <dbReference type="EMBL" id="ATZ23055.1"/>
    </source>
</evidence>
<organism evidence="1 2">
    <name type="scientific">Streptomyces lavendulae subsp. lavendulae</name>
    <dbReference type="NCBI Taxonomy" id="58340"/>
    <lineage>
        <taxon>Bacteria</taxon>
        <taxon>Bacillati</taxon>
        <taxon>Actinomycetota</taxon>
        <taxon>Actinomycetes</taxon>
        <taxon>Kitasatosporales</taxon>
        <taxon>Streptomycetaceae</taxon>
        <taxon>Streptomyces</taxon>
    </lineage>
</organism>
<dbReference type="RefSeq" id="WP_030229876.1">
    <property type="nucleotide sequence ID" value="NZ_CP024985.1"/>
</dbReference>
<keyword evidence="2" id="KW-1185">Reference proteome</keyword>
<dbReference type="EMBL" id="CP024985">
    <property type="protein sequence ID" value="ATZ23055.1"/>
    <property type="molecule type" value="Genomic_DNA"/>
</dbReference>
<protein>
    <submittedName>
        <fullName evidence="1">Uncharacterized protein</fullName>
    </submittedName>
</protein>
<dbReference type="OrthoDB" id="4180393at2"/>
<accession>A0A2K8PBP2</accession>
<dbReference type="Proteomes" id="UP000231791">
    <property type="component" value="Chromosome"/>
</dbReference>
<reference evidence="1 2" key="1">
    <citation type="submission" date="2017-11" db="EMBL/GenBank/DDBJ databases">
        <title>Complete genome sequence of Streptomyces lavendulae subsp. lavendulae CCM 3239 (formerly 'Streptomyces aureofaciens CCM 3239'), the producer of the angucycline-type antibiotic auricin.</title>
        <authorList>
            <person name="Busche T."/>
            <person name="Novakova R."/>
            <person name="Al'Dilaimi A."/>
            <person name="Homerova D."/>
            <person name="Feckova L."/>
            <person name="Rezuchova B."/>
            <person name="Mingyar E."/>
            <person name="Csolleiova D."/>
            <person name="Bekeova C."/>
            <person name="Winkler A."/>
            <person name="Sevcikova B."/>
            <person name="Kalinowski J."/>
            <person name="Kormanec J."/>
            <person name="Ruckert C."/>
        </authorList>
    </citation>
    <scope>NUCLEOTIDE SEQUENCE [LARGE SCALE GENOMIC DNA]</scope>
    <source>
        <strain evidence="1 2">CCM 3239</strain>
    </source>
</reference>
<evidence type="ECO:0000313" key="2">
    <source>
        <dbReference type="Proteomes" id="UP000231791"/>
    </source>
</evidence>
<dbReference type="AlphaFoldDB" id="A0A2K8PBP2"/>
<proteinExistence type="predicted"/>
<sequence length="143" mass="15746">MPTESQAELAYATEALDFHRAITVPAGPVAASRTELDGLHRHLLSLYALFDAHATRTQPLARAEADQLRAARIRIWQAAEHLHGAFHAAPRPGTGLIPSREECRSRLPQGAPELTICRRHLETAVLVRCDHTPAELRGPSTRL</sequence>
<dbReference type="GeneID" id="49382271"/>